<evidence type="ECO:0000256" key="2">
    <source>
        <dbReference type="ARBA" id="ARBA00023043"/>
    </source>
</evidence>
<dbReference type="Pfam" id="PF13637">
    <property type="entry name" value="Ank_4"/>
    <property type="match status" value="1"/>
</dbReference>
<dbReference type="Proteomes" id="UP000823616">
    <property type="component" value="Unassembled WGS sequence"/>
</dbReference>
<protein>
    <submittedName>
        <fullName evidence="4">Ankyrin repeat domain-containing protein</fullName>
    </submittedName>
</protein>
<keyword evidence="2 3" id="KW-0040">ANK repeat</keyword>
<dbReference type="PANTHER" id="PTHR24126">
    <property type="entry name" value="ANKYRIN REPEAT, PH AND SEC7 DOMAIN CONTAINING PROTEIN SECG-RELATED"/>
    <property type="match status" value="1"/>
</dbReference>
<evidence type="ECO:0000313" key="4">
    <source>
        <dbReference type="EMBL" id="MBO8450531.1"/>
    </source>
</evidence>
<feature type="repeat" description="ANK" evidence="3">
    <location>
        <begin position="124"/>
        <end position="156"/>
    </location>
</feature>
<dbReference type="Pfam" id="PF12796">
    <property type="entry name" value="Ank_2"/>
    <property type="match status" value="2"/>
</dbReference>
<dbReference type="InterPro" id="IPR036770">
    <property type="entry name" value="Ankyrin_rpt-contain_sf"/>
</dbReference>
<evidence type="ECO:0000256" key="1">
    <source>
        <dbReference type="ARBA" id="ARBA00022737"/>
    </source>
</evidence>
<dbReference type="PROSITE" id="PS50088">
    <property type="entry name" value="ANK_REPEAT"/>
    <property type="match status" value="2"/>
</dbReference>
<feature type="repeat" description="ANK" evidence="3">
    <location>
        <begin position="192"/>
        <end position="225"/>
    </location>
</feature>
<comment type="caution">
    <text evidence="4">The sequence shown here is derived from an EMBL/GenBank/DDBJ whole genome shotgun (WGS) entry which is preliminary data.</text>
</comment>
<dbReference type="EMBL" id="JADIMS010000096">
    <property type="protein sequence ID" value="MBO8450531.1"/>
    <property type="molecule type" value="Genomic_DNA"/>
</dbReference>
<feature type="non-terminal residue" evidence="4">
    <location>
        <position position="1"/>
    </location>
</feature>
<keyword evidence="1" id="KW-0677">Repeat</keyword>
<sequence>VLHYAAGFNVKEVVEFLLDQNKIDINLEDDDGWTPAYWAYMANANEPVLALLEERGGKLGFAGEDVPDSGDLLAGEDNPVFEALMYGSADSLRQALSEHPDLADLPSPGWDKCKNFRGNSVPMRNAPPLAFAVVLQDTEKVRILLDAGADLFREDDDGWTPCIYAAAFGSLDTIRLMLEKDRSGFLSAESENGEMLLHYAAGTNSVDVVRLLLDESGADVNVCDGDGWTPADWACSTDNTAVLSYLESRGGRLSAFSD</sequence>
<accession>A0A9D9ELZ1</accession>
<evidence type="ECO:0000313" key="5">
    <source>
        <dbReference type="Proteomes" id="UP000823616"/>
    </source>
</evidence>
<organism evidence="4 5">
    <name type="scientific">Candidatus Avitreponema avistercoris</name>
    <dbReference type="NCBI Taxonomy" id="2840705"/>
    <lineage>
        <taxon>Bacteria</taxon>
        <taxon>Pseudomonadati</taxon>
        <taxon>Spirochaetota</taxon>
        <taxon>Spirochaetia</taxon>
        <taxon>Spirochaetales</taxon>
        <taxon>Candidatus Avitreponema</taxon>
    </lineage>
</organism>
<gene>
    <name evidence="4" type="ORF">IAA96_05430</name>
</gene>
<reference evidence="4" key="2">
    <citation type="journal article" date="2021" name="PeerJ">
        <title>Extensive microbial diversity within the chicken gut microbiome revealed by metagenomics and culture.</title>
        <authorList>
            <person name="Gilroy R."/>
            <person name="Ravi A."/>
            <person name="Getino M."/>
            <person name="Pursley I."/>
            <person name="Horton D.L."/>
            <person name="Alikhan N.F."/>
            <person name="Baker D."/>
            <person name="Gharbi K."/>
            <person name="Hall N."/>
            <person name="Watson M."/>
            <person name="Adriaenssens E.M."/>
            <person name="Foster-Nyarko E."/>
            <person name="Jarju S."/>
            <person name="Secka A."/>
            <person name="Antonio M."/>
            <person name="Oren A."/>
            <person name="Chaudhuri R.R."/>
            <person name="La Ragione R."/>
            <person name="Hildebrand F."/>
            <person name="Pallen M.J."/>
        </authorList>
    </citation>
    <scope>NUCLEOTIDE SEQUENCE</scope>
    <source>
        <strain evidence="4">B3-4054</strain>
    </source>
</reference>
<dbReference type="SUPFAM" id="SSF48403">
    <property type="entry name" value="Ankyrin repeat"/>
    <property type="match status" value="2"/>
</dbReference>
<dbReference type="PANTHER" id="PTHR24126:SF14">
    <property type="entry name" value="ANK_REP_REGION DOMAIN-CONTAINING PROTEIN"/>
    <property type="match status" value="1"/>
</dbReference>
<reference evidence="4" key="1">
    <citation type="submission" date="2020-10" db="EMBL/GenBank/DDBJ databases">
        <authorList>
            <person name="Gilroy R."/>
        </authorList>
    </citation>
    <scope>NUCLEOTIDE SEQUENCE</scope>
    <source>
        <strain evidence="4">B3-4054</strain>
    </source>
</reference>
<dbReference type="InterPro" id="IPR002110">
    <property type="entry name" value="Ankyrin_rpt"/>
</dbReference>
<dbReference type="PROSITE" id="PS50297">
    <property type="entry name" value="ANK_REP_REGION"/>
    <property type="match status" value="1"/>
</dbReference>
<dbReference type="Gene3D" id="1.25.40.20">
    <property type="entry name" value="Ankyrin repeat-containing domain"/>
    <property type="match status" value="3"/>
</dbReference>
<name>A0A9D9ELZ1_9SPIR</name>
<dbReference type="SMART" id="SM00248">
    <property type="entry name" value="ANK"/>
    <property type="match status" value="7"/>
</dbReference>
<proteinExistence type="predicted"/>
<dbReference type="AlphaFoldDB" id="A0A9D9ELZ1"/>
<evidence type="ECO:0000256" key="3">
    <source>
        <dbReference type="PROSITE-ProRule" id="PRU00023"/>
    </source>
</evidence>